<evidence type="ECO:0000256" key="1">
    <source>
        <dbReference type="SAM" id="MobiDB-lite"/>
    </source>
</evidence>
<dbReference type="Proteomes" id="UP001425155">
    <property type="component" value="Unassembled WGS sequence"/>
</dbReference>
<evidence type="ECO:0000256" key="2">
    <source>
        <dbReference type="SAM" id="Phobius"/>
    </source>
</evidence>
<accession>A0ABU9VZE4</accession>
<keyword evidence="2" id="KW-1133">Transmembrane helix</keyword>
<keyword evidence="2" id="KW-0812">Transmembrane</keyword>
<feature type="transmembrane region" description="Helical" evidence="2">
    <location>
        <begin position="65"/>
        <end position="88"/>
    </location>
</feature>
<feature type="transmembrane region" description="Helical" evidence="2">
    <location>
        <begin position="108"/>
        <end position="132"/>
    </location>
</feature>
<organism evidence="3 4">
    <name type="scientific">Leifsonia stereocauli</name>
    <dbReference type="NCBI Taxonomy" id="3134136"/>
    <lineage>
        <taxon>Bacteria</taxon>
        <taxon>Bacillati</taxon>
        <taxon>Actinomycetota</taxon>
        <taxon>Actinomycetes</taxon>
        <taxon>Micrococcales</taxon>
        <taxon>Microbacteriaceae</taxon>
        <taxon>Leifsonia</taxon>
    </lineage>
</organism>
<proteinExistence type="predicted"/>
<dbReference type="RefSeq" id="WP_342110920.1">
    <property type="nucleotide sequence ID" value="NZ_JBCAUN010000001.1"/>
</dbReference>
<evidence type="ECO:0000313" key="4">
    <source>
        <dbReference type="Proteomes" id="UP001425155"/>
    </source>
</evidence>
<comment type="caution">
    <text evidence="3">The sequence shown here is derived from an EMBL/GenBank/DDBJ whole genome shotgun (WGS) entry which is preliminary data.</text>
</comment>
<protein>
    <submittedName>
        <fullName evidence="3">DUF6328 family protein</fullName>
    </submittedName>
</protein>
<dbReference type="Pfam" id="PF19853">
    <property type="entry name" value="DUF6328"/>
    <property type="match status" value="1"/>
</dbReference>
<keyword evidence="2" id="KW-0472">Membrane</keyword>
<name>A0ABU9VZE4_9MICO</name>
<reference evidence="3 4" key="1">
    <citation type="submission" date="2024-03" db="EMBL/GenBank/DDBJ databases">
        <title>YIM 134122 draft genome.</title>
        <authorList>
            <person name="Zuo S."/>
            <person name="Xiong L."/>
        </authorList>
    </citation>
    <scope>NUCLEOTIDE SEQUENCE [LARGE SCALE GENOMIC DNA]</scope>
    <source>
        <strain evidence="3 4">YIM 134122</strain>
    </source>
</reference>
<sequence length="174" mass="18633">MTDPITADADPSDGRDETTTERSDRNWDELLQEFRVLQTGTQILAGFLLTLPFQARFDQLSAFGLGVYLTLVIGAVLLTLLALTPVSLHRLLFRRHAKPLLVSAGSRILIACLAASSLLFAGIVLFLFDFLLSAPAGWIAGGAVIVVALGLWVVLPLALRRHGAVDSPADADVA</sequence>
<feature type="compositionally biased region" description="Basic and acidic residues" evidence="1">
    <location>
        <begin position="12"/>
        <end position="23"/>
    </location>
</feature>
<dbReference type="InterPro" id="IPR046291">
    <property type="entry name" value="DUF6328"/>
</dbReference>
<gene>
    <name evidence="3" type="ORF">WJX64_00955</name>
</gene>
<dbReference type="EMBL" id="JBCLVG010000001">
    <property type="protein sequence ID" value="MEN1945107.1"/>
    <property type="molecule type" value="Genomic_DNA"/>
</dbReference>
<keyword evidence="4" id="KW-1185">Reference proteome</keyword>
<feature type="transmembrane region" description="Helical" evidence="2">
    <location>
        <begin position="138"/>
        <end position="159"/>
    </location>
</feature>
<feature type="region of interest" description="Disordered" evidence="1">
    <location>
        <begin position="1"/>
        <end position="23"/>
    </location>
</feature>
<evidence type="ECO:0000313" key="3">
    <source>
        <dbReference type="EMBL" id="MEN1945107.1"/>
    </source>
</evidence>